<dbReference type="Pfam" id="PF00534">
    <property type="entry name" value="Glycos_transf_1"/>
    <property type="match status" value="1"/>
</dbReference>
<dbReference type="EMBL" id="FNUS01000006">
    <property type="protein sequence ID" value="SEG50298.1"/>
    <property type="molecule type" value="Genomic_DNA"/>
</dbReference>
<dbReference type="PANTHER" id="PTHR12526:SF630">
    <property type="entry name" value="GLYCOSYLTRANSFERASE"/>
    <property type="match status" value="1"/>
</dbReference>
<dbReference type="RefSeq" id="WP_103914390.1">
    <property type="nucleotide sequence ID" value="NZ_FNUS01000006.1"/>
</dbReference>
<keyword evidence="4" id="KW-1185">Reference proteome</keyword>
<keyword evidence="3" id="KW-0808">Transferase</keyword>
<dbReference type="Proteomes" id="UP000236738">
    <property type="component" value="Unassembled WGS sequence"/>
</dbReference>
<dbReference type="PANTHER" id="PTHR12526">
    <property type="entry name" value="GLYCOSYLTRANSFERASE"/>
    <property type="match status" value="1"/>
</dbReference>
<evidence type="ECO:0000259" key="1">
    <source>
        <dbReference type="Pfam" id="PF00534"/>
    </source>
</evidence>
<sequence length="357" mass="40578">MKLLYITNGITGSGGLERVLAVKTALLVENFGYEIHILSLNENGKATFFKFSDKIKRHSIEISGNKFQYFLKYKSGIQKIVDEVKPDVISVCDDALKGFFLPYLIKTKSKWIHESHASFLLGNKGKGLPLKKKIQHQIKQILGKNFSKIILLTEANKKEWSLKNLLVIPNPLSFESQEISSLKNKKIIAVGSYSFNKGYDLLLKIWAKIETNFPNWELNVYGRNTKEYLQTEAENLNLKNIHFFSSVPDIEKKYVESSFLVLPSRSEGFGMVLIEAMSCGLPVISFDCPHGPKEIISNGKDGFLIENGNIDEFSTKIKTLINDENLRQEMGKAAKLNSKKFNAETIVKQWDELFKKI</sequence>
<dbReference type="AlphaFoldDB" id="A0A1H6ANL6"/>
<dbReference type="Gene3D" id="3.40.50.2000">
    <property type="entry name" value="Glycogen Phosphorylase B"/>
    <property type="match status" value="2"/>
</dbReference>
<reference evidence="4" key="1">
    <citation type="submission" date="2016-10" db="EMBL/GenBank/DDBJ databases">
        <authorList>
            <person name="Varghese N."/>
            <person name="Submissions S."/>
        </authorList>
    </citation>
    <scope>NUCLEOTIDE SEQUENCE [LARGE SCALE GENOMIC DNA]</scope>
    <source>
        <strain evidence="4">DSM 21580</strain>
    </source>
</reference>
<proteinExistence type="predicted"/>
<dbReference type="Pfam" id="PF13477">
    <property type="entry name" value="Glyco_trans_4_2"/>
    <property type="match status" value="1"/>
</dbReference>
<evidence type="ECO:0000313" key="4">
    <source>
        <dbReference type="Proteomes" id="UP000236738"/>
    </source>
</evidence>
<feature type="domain" description="Glycosyl transferase family 1" evidence="1">
    <location>
        <begin position="181"/>
        <end position="335"/>
    </location>
</feature>
<feature type="domain" description="Glycosyltransferase subfamily 4-like N-terminal" evidence="2">
    <location>
        <begin position="27"/>
        <end position="93"/>
    </location>
</feature>
<evidence type="ECO:0000259" key="2">
    <source>
        <dbReference type="Pfam" id="PF13477"/>
    </source>
</evidence>
<dbReference type="CDD" id="cd03820">
    <property type="entry name" value="GT4_AmsD-like"/>
    <property type="match status" value="1"/>
</dbReference>
<dbReference type="InterPro" id="IPR028098">
    <property type="entry name" value="Glyco_trans_4-like_N"/>
</dbReference>
<gene>
    <name evidence="3" type="ORF">SAMN05421847_2532</name>
</gene>
<name>A0A1H6ANL6_9FLAO</name>
<dbReference type="OrthoDB" id="9811239at2"/>
<dbReference type="GO" id="GO:0016757">
    <property type="term" value="F:glycosyltransferase activity"/>
    <property type="evidence" value="ECO:0007669"/>
    <property type="project" value="InterPro"/>
</dbReference>
<accession>A0A1H6ANL6</accession>
<organism evidence="3 4">
    <name type="scientific">Halpernia humi</name>
    <dbReference type="NCBI Taxonomy" id="493375"/>
    <lineage>
        <taxon>Bacteria</taxon>
        <taxon>Pseudomonadati</taxon>
        <taxon>Bacteroidota</taxon>
        <taxon>Flavobacteriia</taxon>
        <taxon>Flavobacteriales</taxon>
        <taxon>Weeksellaceae</taxon>
        <taxon>Chryseobacterium group</taxon>
        <taxon>Halpernia</taxon>
    </lineage>
</organism>
<dbReference type="InterPro" id="IPR001296">
    <property type="entry name" value="Glyco_trans_1"/>
</dbReference>
<dbReference type="SUPFAM" id="SSF53756">
    <property type="entry name" value="UDP-Glycosyltransferase/glycogen phosphorylase"/>
    <property type="match status" value="1"/>
</dbReference>
<protein>
    <submittedName>
        <fullName evidence="3">Glycosyltransferase involved in cell wall bisynthesis</fullName>
    </submittedName>
</protein>
<evidence type="ECO:0000313" key="3">
    <source>
        <dbReference type="EMBL" id="SEG50298.1"/>
    </source>
</evidence>